<dbReference type="Gene3D" id="3.40.50.300">
    <property type="entry name" value="P-loop containing nucleotide triphosphate hydrolases"/>
    <property type="match status" value="1"/>
</dbReference>
<sequence>MNALFALKQDASLEKILENKKLEINIEIAQDKYVFMNKMKSQFDIVVANCNLFGDVYPWEWMLTIKEKSPAAKVIILLDHEVYDASLQEVVTRLSNDFGYLIVPSGQSPEEIGTAVSNELFKPYVRNTTSTDLGEVISVWSTSNKDGASTIAGNTALAIAQKFPELRVGLIDLNLKNPEIRTNFNLTDRGRNNLKIRPKMQTGTLSSDDLLAACLVYGRLKNLHILTGSSRRDTAFDVTPEMIHHLLNTAKATFDITIVDAGAQPDNAGTISAVRLADHKWLVTQNYFSSFKLSWGEWFDCVWKYCGIEPKDIALIVNRSTKSGEGKSISNHLGMQLLAEVPNIMGGEGLRAVNEGIPAYQLGVSEEFNEKINELVRSAAGKHVSSNDNPEKKQGIFKKLSSLF</sequence>
<accession>A0A3D9JPL0</accession>
<dbReference type="AlphaFoldDB" id="A0A3D9JPL0"/>
<protein>
    <submittedName>
        <fullName evidence="1">Pilus assembly protein CpaE</fullName>
    </submittedName>
</protein>
<reference evidence="1 2" key="1">
    <citation type="submission" date="2018-07" db="EMBL/GenBank/DDBJ databases">
        <title>Genomic Encyclopedia of Type Strains, Phase III (KMG-III): the genomes of soil and plant-associated and newly described type strains.</title>
        <authorList>
            <person name="Whitman W."/>
        </authorList>
    </citation>
    <scope>NUCLEOTIDE SEQUENCE [LARGE SCALE GENOMIC DNA]</scope>
    <source>
        <strain evidence="1 2">CECT 7287</strain>
    </source>
</reference>
<dbReference type="Proteomes" id="UP000256977">
    <property type="component" value="Unassembled WGS sequence"/>
</dbReference>
<keyword evidence="2" id="KW-1185">Reference proteome</keyword>
<evidence type="ECO:0000313" key="2">
    <source>
        <dbReference type="Proteomes" id="UP000256977"/>
    </source>
</evidence>
<evidence type="ECO:0000313" key="1">
    <source>
        <dbReference type="EMBL" id="RED75972.1"/>
    </source>
</evidence>
<comment type="caution">
    <text evidence="1">The sequence shown here is derived from an EMBL/GenBank/DDBJ whole genome shotgun (WGS) entry which is preliminary data.</text>
</comment>
<gene>
    <name evidence="1" type="ORF">DFP98_11332</name>
</gene>
<dbReference type="RefSeq" id="WP_116061783.1">
    <property type="nucleotide sequence ID" value="NZ_QRDZ01000013.1"/>
</dbReference>
<dbReference type="InterPro" id="IPR027417">
    <property type="entry name" value="P-loop_NTPase"/>
</dbReference>
<name>A0A3D9JPL0_9BACL</name>
<organism evidence="1 2">
    <name type="scientific">Cohnella phaseoli</name>
    <dbReference type="NCBI Taxonomy" id="456490"/>
    <lineage>
        <taxon>Bacteria</taxon>
        <taxon>Bacillati</taxon>
        <taxon>Bacillota</taxon>
        <taxon>Bacilli</taxon>
        <taxon>Bacillales</taxon>
        <taxon>Paenibacillaceae</taxon>
        <taxon>Cohnella</taxon>
    </lineage>
</organism>
<dbReference type="SUPFAM" id="SSF52540">
    <property type="entry name" value="P-loop containing nucleoside triphosphate hydrolases"/>
    <property type="match status" value="1"/>
</dbReference>
<dbReference type="EMBL" id="QRDZ01000013">
    <property type="protein sequence ID" value="RED75972.1"/>
    <property type="molecule type" value="Genomic_DNA"/>
</dbReference>
<proteinExistence type="predicted"/>
<dbReference type="OrthoDB" id="2676652at2"/>